<dbReference type="AlphaFoldDB" id="A0A9D4ZAC0"/>
<dbReference type="EMBL" id="JABFUD020000019">
    <property type="protein sequence ID" value="KAI5065456.1"/>
    <property type="molecule type" value="Genomic_DNA"/>
</dbReference>
<dbReference type="InterPro" id="IPR045144">
    <property type="entry name" value="TAF4"/>
</dbReference>
<evidence type="ECO:0000256" key="6">
    <source>
        <dbReference type="ARBA" id="ARBA00058775"/>
    </source>
</evidence>
<dbReference type="PANTHER" id="PTHR15138">
    <property type="entry name" value="TRANSCRIPTION INITIATION FACTOR TFIID SUBUNIT 4"/>
    <property type="match status" value="1"/>
</dbReference>
<dbReference type="Gene3D" id="1.10.20.10">
    <property type="entry name" value="Histone, subunit A"/>
    <property type="match status" value="1"/>
</dbReference>
<evidence type="ECO:0000259" key="8">
    <source>
        <dbReference type="PROSITE" id="PS51879"/>
    </source>
</evidence>
<comment type="subcellular location">
    <subcellularLocation>
        <location evidence="1">Nucleus</location>
    </subcellularLocation>
</comment>
<feature type="compositionally biased region" description="Polar residues" evidence="7">
    <location>
        <begin position="317"/>
        <end position="326"/>
    </location>
</feature>
<dbReference type="CDD" id="cd08045">
    <property type="entry name" value="HFD_TAF4"/>
    <property type="match status" value="1"/>
</dbReference>
<accession>A0A9D4ZAC0</accession>
<sequence>MLRGRCYFKGRRRYKTLEYFAVLLSYEVAQMDRGGVQILEDDEEDKKPLLGSVVEHRNMEFGTTSGSNVIPTFQSLQSTGSMAHNIQSIQAFGQATAHPSQEKSESSTSSTLHQPANHMQHLGSQPQGSQHGDKAQNPGLAKRPGGSAQAISFGTLMPMLLPILPPEKAQSLNALYTRLKKQEISKEDFLRATRLLVGDEILVNTVKNMQIKQLQGQMSRQQAAQTEMPHQLPFPQHSQHIPPQQQQTKSSLEQLQQQRQATLQVQQAGQQHQPQQLIQQMQSSLDVSMHYQANTRVPPMPLLPSEYRQEHRHQVPAASSSLSLQQVKHEVDKSQAAESSSGHGGASANIISSLNTQPGNSTMAPLPSPLSIPDTGTVVASGSQVRTPPKKVTNDLKRPADVSPILQMKSKKQKVAGDVLEQSIDQLNDVTAVSGVNLREEEEQLLAGPKEESRNTQAMRRFAQEEEGRLFLERGPLRTKVNAIAAKHGVSVVTEEAEQCLSMSVEERLRNMLYKLTKISGRRCDQEKEMHKLVVTSDIQKQILLIRKQAKEAQEKKQALETERLRKLNEEKEKSSQNEGASKEDGTTSRTKEKKSQKGDEGKQKANAASIAARSANDMLLKWQMMAEQGRQKREGESGATTANDVSAITSIGAANTSSREVDKKQLETRQTGRAAPIDGGSATTQSALKKVSGDTGQIRHQGSLPNQTPKPPRTITVKDIVAYLETEPQMAKSSLIYRLHNRSGAVSQVAQLT</sequence>
<dbReference type="FunFam" id="1.10.20.10:FF:000015">
    <property type="entry name" value="Transcription initiation factor TFIID subunit 4B"/>
    <property type="match status" value="1"/>
</dbReference>
<feature type="region of interest" description="Disordered" evidence="7">
    <location>
        <begin position="627"/>
        <end position="714"/>
    </location>
</feature>
<evidence type="ECO:0000313" key="9">
    <source>
        <dbReference type="EMBL" id="KAI5065456.1"/>
    </source>
</evidence>
<evidence type="ECO:0000256" key="7">
    <source>
        <dbReference type="SAM" id="MobiDB-lite"/>
    </source>
</evidence>
<comment type="similarity">
    <text evidence="2">Belongs to the TAF4 family.</text>
</comment>
<feature type="domain" description="RST" evidence="8">
    <location>
        <begin position="144"/>
        <end position="215"/>
    </location>
</feature>
<proteinExistence type="inferred from homology"/>
<feature type="compositionally biased region" description="Polar residues" evidence="7">
    <location>
        <begin position="639"/>
        <end position="659"/>
    </location>
</feature>
<name>A0A9D4ZAC0_ADICA</name>
<dbReference type="Pfam" id="PF12174">
    <property type="entry name" value="RST"/>
    <property type="match status" value="1"/>
</dbReference>
<evidence type="ECO:0000256" key="4">
    <source>
        <dbReference type="ARBA" id="ARBA00023163"/>
    </source>
</evidence>
<evidence type="ECO:0000256" key="3">
    <source>
        <dbReference type="ARBA" id="ARBA00023015"/>
    </source>
</evidence>
<comment type="function">
    <text evidence="6">TAFs are components of the transcription factor IID (TFIID) complex that is essential for mediating regulation of RNA polymerase transcription.</text>
</comment>
<feature type="region of interest" description="Disordered" evidence="7">
    <location>
        <begin position="309"/>
        <end position="396"/>
    </location>
</feature>
<gene>
    <name evidence="9" type="ORF">GOP47_0020151</name>
</gene>
<feature type="region of interest" description="Disordered" evidence="7">
    <location>
        <begin position="217"/>
        <end position="257"/>
    </location>
</feature>
<keyword evidence="3" id="KW-0805">Transcription regulation</keyword>
<feature type="compositionally biased region" description="Polar residues" evidence="7">
    <location>
        <begin position="354"/>
        <end position="363"/>
    </location>
</feature>
<protein>
    <recommendedName>
        <fullName evidence="8">RST domain-containing protein</fullName>
    </recommendedName>
</protein>
<feature type="compositionally biased region" description="Basic and acidic residues" evidence="7">
    <location>
        <begin position="557"/>
        <end position="604"/>
    </location>
</feature>
<dbReference type="OrthoDB" id="21060at2759"/>
<keyword evidence="5" id="KW-0539">Nucleus</keyword>
<evidence type="ECO:0000256" key="1">
    <source>
        <dbReference type="ARBA" id="ARBA00004123"/>
    </source>
</evidence>
<dbReference type="GO" id="GO:0005669">
    <property type="term" value="C:transcription factor TFIID complex"/>
    <property type="evidence" value="ECO:0007669"/>
    <property type="project" value="InterPro"/>
</dbReference>
<dbReference type="GO" id="GO:0016251">
    <property type="term" value="F:RNA polymerase II general transcription initiation factor activity"/>
    <property type="evidence" value="ECO:0007669"/>
    <property type="project" value="TreeGrafter"/>
</dbReference>
<dbReference type="PANTHER" id="PTHR15138:SF14">
    <property type="entry name" value="TRANSCRIPTION INITIATION FACTOR TFIID SUBUNIT 4"/>
    <property type="match status" value="1"/>
</dbReference>
<feature type="region of interest" description="Disordered" evidence="7">
    <location>
        <begin position="92"/>
        <end position="147"/>
    </location>
</feature>
<evidence type="ECO:0000256" key="2">
    <source>
        <dbReference type="ARBA" id="ARBA00006178"/>
    </source>
</evidence>
<reference evidence="9" key="1">
    <citation type="submission" date="2021-01" db="EMBL/GenBank/DDBJ databases">
        <title>Adiantum capillus-veneris genome.</title>
        <authorList>
            <person name="Fang Y."/>
            <person name="Liao Q."/>
        </authorList>
    </citation>
    <scope>NUCLEOTIDE SEQUENCE</scope>
    <source>
        <strain evidence="9">H3</strain>
        <tissue evidence="9">Leaf</tissue>
    </source>
</reference>
<evidence type="ECO:0000256" key="5">
    <source>
        <dbReference type="ARBA" id="ARBA00023242"/>
    </source>
</evidence>
<dbReference type="Proteomes" id="UP000886520">
    <property type="component" value="Chromosome 19"/>
</dbReference>
<feature type="compositionally biased region" description="Low complexity" evidence="7">
    <location>
        <begin position="336"/>
        <end position="353"/>
    </location>
</feature>
<feature type="compositionally biased region" description="Low complexity" evidence="7">
    <location>
        <begin position="233"/>
        <end position="257"/>
    </location>
</feature>
<evidence type="ECO:0000313" key="10">
    <source>
        <dbReference type="Proteomes" id="UP000886520"/>
    </source>
</evidence>
<dbReference type="InterPro" id="IPR007900">
    <property type="entry name" value="TAF4_C"/>
</dbReference>
<keyword evidence="10" id="KW-1185">Reference proteome</keyword>
<keyword evidence="4" id="KW-0804">Transcription</keyword>
<dbReference type="GO" id="GO:0003677">
    <property type="term" value="F:DNA binding"/>
    <property type="evidence" value="ECO:0007669"/>
    <property type="project" value="TreeGrafter"/>
</dbReference>
<dbReference type="GO" id="GO:0046982">
    <property type="term" value="F:protein heterodimerization activity"/>
    <property type="evidence" value="ECO:0007669"/>
    <property type="project" value="InterPro"/>
</dbReference>
<dbReference type="InterPro" id="IPR009072">
    <property type="entry name" value="Histone-fold"/>
</dbReference>
<dbReference type="InterPro" id="IPR022003">
    <property type="entry name" value="RST"/>
</dbReference>
<dbReference type="GO" id="GO:0006367">
    <property type="term" value="P:transcription initiation at RNA polymerase II promoter"/>
    <property type="evidence" value="ECO:0007669"/>
    <property type="project" value="TreeGrafter"/>
</dbReference>
<organism evidence="9 10">
    <name type="scientific">Adiantum capillus-veneris</name>
    <name type="common">Maidenhair fern</name>
    <dbReference type="NCBI Taxonomy" id="13818"/>
    <lineage>
        <taxon>Eukaryota</taxon>
        <taxon>Viridiplantae</taxon>
        <taxon>Streptophyta</taxon>
        <taxon>Embryophyta</taxon>
        <taxon>Tracheophyta</taxon>
        <taxon>Polypodiopsida</taxon>
        <taxon>Polypodiidae</taxon>
        <taxon>Polypodiales</taxon>
        <taxon>Pteridineae</taxon>
        <taxon>Pteridaceae</taxon>
        <taxon>Vittarioideae</taxon>
        <taxon>Adiantum</taxon>
    </lineage>
</organism>
<feature type="compositionally biased region" description="Polar residues" evidence="7">
    <location>
        <begin position="695"/>
        <end position="708"/>
    </location>
</feature>
<dbReference type="Pfam" id="PF05236">
    <property type="entry name" value="TAF4"/>
    <property type="match status" value="1"/>
</dbReference>
<comment type="caution">
    <text evidence="9">The sequence shown here is derived from an EMBL/GenBank/DDBJ whole genome shotgun (WGS) entry which is preliminary data.</text>
</comment>
<dbReference type="PROSITE" id="PS51879">
    <property type="entry name" value="RST"/>
    <property type="match status" value="1"/>
</dbReference>
<feature type="region of interest" description="Disordered" evidence="7">
    <location>
        <begin position="557"/>
        <end position="610"/>
    </location>
</feature>